<dbReference type="Gene3D" id="3.40.50.720">
    <property type="entry name" value="NAD(P)-binding Rossmann-like Domain"/>
    <property type="match status" value="1"/>
</dbReference>
<dbReference type="PANTHER" id="PTHR43669:SF14">
    <property type="entry name" value="OXIDOREDUCTASE"/>
    <property type="match status" value="1"/>
</dbReference>
<dbReference type="AlphaFoldDB" id="A0A382TEY5"/>
<dbReference type="SUPFAM" id="SSF51735">
    <property type="entry name" value="NAD(P)-binding Rossmann-fold domains"/>
    <property type="match status" value="1"/>
</dbReference>
<protein>
    <submittedName>
        <fullName evidence="3">Uncharacterized protein</fullName>
    </submittedName>
</protein>
<evidence type="ECO:0000256" key="1">
    <source>
        <dbReference type="ARBA" id="ARBA00006484"/>
    </source>
</evidence>
<evidence type="ECO:0000313" key="3">
    <source>
        <dbReference type="EMBL" id="SVD20674.1"/>
    </source>
</evidence>
<keyword evidence="2" id="KW-0560">Oxidoreductase</keyword>
<accession>A0A382TEY5</accession>
<proteinExistence type="inferred from homology"/>
<dbReference type="CDD" id="cd05233">
    <property type="entry name" value="SDR_c"/>
    <property type="match status" value="1"/>
</dbReference>
<feature type="non-terminal residue" evidence="3">
    <location>
        <position position="121"/>
    </location>
</feature>
<organism evidence="3">
    <name type="scientific">marine metagenome</name>
    <dbReference type="NCBI Taxonomy" id="408172"/>
    <lineage>
        <taxon>unclassified sequences</taxon>
        <taxon>metagenomes</taxon>
        <taxon>ecological metagenomes</taxon>
    </lineage>
</organism>
<dbReference type="PRINTS" id="PR00081">
    <property type="entry name" value="GDHRDH"/>
</dbReference>
<comment type="similarity">
    <text evidence="1">Belongs to the short-chain dehydrogenases/reductases (SDR) family.</text>
</comment>
<sequence>MGLVSGKVAMVTGAASGIGRACAETLADEGAEVVVTDIDGEGMETTVSNIEGAGGTAFALAHDVTDEDAWVTVLETVKDRYGGLNILVNNAGIGIGGPLLEMSLEDWRRQNAINLDGVFLG</sequence>
<dbReference type="PANTHER" id="PTHR43669">
    <property type="entry name" value="5-KETO-D-GLUCONATE 5-REDUCTASE"/>
    <property type="match status" value="1"/>
</dbReference>
<dbReference type="Pfam" id="PF00106">
    <property type="entry name" value="adh_short"/>
    <property type="match status" value="1"/>
</dbReference>
<dbReference type="InterPro" id="IPR002347">
    <property type="entry name" value="SDR_fam"/>
</dbReference>
<gene>
    <name evidence="3" type="ORF">METZ01_LOCUS373528</name>
</gene>
<name>A0A382TEY5_9ZZZZ</name>
<dbReference type="GO" id="GO:0016491">
    <property type="term" value="F:oxidoreductase activity"/>
    <property type="evidence" value="ECO:0007669"/>
    <property type="project" value="UniProtKB-KW"/>
</dbReference>
<dbReference type="InterPro" id="IPR036291">
    <property type="entry name" value="NAD(P)-bd_dom_sf"/>
</dbReference>
<dbReference type="EMBL" id="UINC01136112">
    <property type="protein sequence ID" value="SVD20674.1"/>
    <property type="molecule type" value="Genomic_DNA"/>
</dbReference>
<evidence type="ECO:0000256" key="2">
    <source>
        <dbReference type="ARBA" id="ARBA00023002"/>
    </source>
</evidence>
<reference evidence="3" key="1">
    <citation type="submission" date="2018-05" db="EMBL/GenBank/DDBJ databases">
        <authorList>
            <person name="Lanie J.A."/>
            <person name="Ng W.-L."/>
            <person name="Kazmierczak K.M."/>
            <person name="Andrzejewski T.M."/>
            <person name="Davidsen T.M."/>
            <person name="Wayne K.J."/>
            <person name="Tettelin H."/>
            <person name="Glass J.I."/>
            <person name="Rusch D."/>
            <person name="Podicherti R."/>
            <person name="Tsui H.-C.T."/>
            <person name="Winkler M.E."/>
        </authorList>
    </citation>
    <scope>NUCLEOTIDE SEQUENCE</scope>
</reference>